<organism evidence="8 9">
    <name type="scientific">Sclerotinia borealis (strain F-4128)</name>
    <dbReference type="NCBI Taxonomy" id="1432307"/>
    <lineage>
        <taxon>Eukaryota</taxon>
        <taxon>Fungi</taxon>
        <taxon>Dikarya</taxon>
        <taxon>Ascomycota</taxon>
        <taxon>Pezizomycotina</taxon>
        <taxon>Leotiomycetes</taxon>
        <taxon>Helotiales</taxon>
        <taxon>Sclerotiniaceae</taxon>
        <taxon>Sclerotinia</taxon>
    </lineage>
</organism>
<keyword evidence="9" id="KW-1185">Reference proteome</keyword>
<feature type="transmembrane region" description="Helical" evidence="6">
    <location>
        <begin position="118"/>
        <end position="137"/>
    </location>
</feature>
<feature type="transmembrane region" description="Helical" evidence="6">
    <location>
        <begin position="265"/>
        <end position="282"/>
    </location>
</feature>
<evidence type="ECO:0000313" key="8">
    <source>
        <dbReference type="EMBL" id="ESZ92224.1"/>
    </source>
</evidence>
<feature type="domain" description="Major facilitator superfamily (MFS) profile" evidence="7">
    <location>
        <begin position="47"/>
        <end position="456"/>
    </location>
</feature>
<evidence type="ECO:0000256" key="2">
    <source>
        <dbReference type="ARBA" id="ARBA00022692"/>
    </source>
</evidence>
<keyword evidence="3 6" id="KW-1133">Transmembrane helix</keyword>
<evidence type="ECO:0000313" key="9">
    <source>
        <dbReference type="Proteomes" id="UP000019487"/>
    </source>
</evidence>
<evidence type="ECO:0000259" key="7">
    <source>
        <dbReference type="PROSITE" id="PS50850"/>
    </source>
</evidence>
<dbReference type="PANTHER" id="PTHR23508">
    <property type="entry name" value="CARBOXYLIC ACID TRANSPORTER PROTEIN HOMOLOG"/>
    <property type="match status" value="1"/>
</dbReference>
<feature type="transmembrane region" description="Helical" evidence="6">
    <location>
        <begin position="433"/>
        <end position="451"/>
    </location>
</feature>
<feature type="region of interest" description="Disordered" evidence="5">
    <location>
        <begin position="1"/>
        <end position="38"/>
    </location>
</feature>
<feature type="transmembrane region" description="Helical" evidence="6">
    <location>
        <begin position="364"/>
        <end position="389"/>
    </location>
</feature>
<accession>W9CBJ7</accession>
<dbReference type="Proteomes" id="UP000019487">
    <property type="component" value="Unassembled WGS sequence"/>
</dbReference>
<keyword evidence="4 6" id="KW-0472">Membrane</keyword>
<dbReference type="STRING" id="1432307.W9CBJ7"/>
<dbReference type="SUPFAM" id="SSF103473">
    <property type="entry name" value="MFS general substrate transporter"/>
    <property type="match status" value="1"/>
</dbReference>
<evidence type="ECO:0000256" key="3">
    <source>
        <dbReference type="ARBA" id="ARBA00022989"/>
    </source>
</evidence>
<dbReference type="InterPro" id="IPR036259">
    <property type="entry name" value="MFS_trans_sf"/>
</dbReference>
<dbReference type="Pfam" id="PF00083">
    <property type="entry name" value="Sugar_tr"/>
    <property type="match status" value="2"/>
</dbReference>
<name>W9CBJ7_SCLBF</name>
<dbReference type="GO" id="GO:0046943">
    <property type="term" value="F:carboxylic acid transmembrane transporter activity"/>
    <property type="evidence" value="ECO:0007669"/>
    <property type="project" value="TreeGrafter"/>
</dbReference>
<feature type="transmembrane region" description="Helical" evidence="6">
    <location>
        <begin position="401"/>
        <end position="421"/>
    </location>
</feature>
<feature type="transmembrane region" description="Helical" evidence="6">
    <location>
        <begin position="307"/>
        <end position="328"/>
    </location>
</feature>
<feature type="compositionally biased region" description="Basic and acidic residues" evidence="5">
    <location>
        <begin position="18"/>
        <end position="32"/>
    </location>
</feature>
<evidence type="ECO:0000256" key="4">
    <source>
        <dbReference type="ARBA" id="ARBA00023136"/>
    </source>
</evidence>
<keyword evidence="2 6" id="KW-0812">Transmembrane</keyword>
<dbReference type="PANTHER" id="PTHR23508:SF10">
    <property type="entry name" value="CARBOXYLIC ACID TRANSPORTER PROTEIN HOMOLOG"/>
    <property type="match status" value="1"/>
</dbReference>
<dbReference type="GO" id="GO:0005886">
    <property type="term" value="C:plasma membrane"/>
    <property type="evidence" value="ECO:0007669"/>
    <property type="project" value="TreeGrafter"/>
</dbReference>
<dbReference type="HOGENOM" id="CLU_001265_46_12_1"/>
<dbReference type="AlphaFoldDB" id="W9CBJ7"/>
<proteinExistence type="predicted"/>
<evidence type="ECO:0000256" key="1">
    <source>
        <dbReference type="ARBA" id="ARBA00004141"/>
    </source>
</evidence>
<dbReference type="OrthoDB" id="2153661at2759"/>
<reference evidence="8 9" key="1">
    <citation type="journal article" date="2014" name="Genome Announc.">
        <title>Draft genome sequence of Sclerotinia borealis, a psychrophilic plant pathogenic fungus.</title>
        <authorList>
            <person name="Mardanov A.V."/>
            <person name="Beletsky A.V."/>
            <person name="Kadnikov V.V."/>
            <person name="Ignatov A.N."/>
            <person name="Ravin N.V."/>
        </authorList>
    </citation>
    <scope>NUCLEOTIDE SEQUENCE [LARGE SCALE GENOMIC DNA]</scope>
    <source>
        <strain evidence="9">F-4157</strain>
    </source>
</reference>
<sequence length="477" mass="51066">MAGTQDVIGHNAPVGDETDVKDTSAEEVRDMESDAESTNSRAGSIWTIMGSAMANYSDGYQQGLASSTNVVFNHLLGTKIYTSTIQTRISNALLVGSVIGILILGYTSDKFSRKGGMLFTSTLVIIGSLLSTLAFQVQPSSHMLWFLTIARGIAGVGVGGEYPTSAAAALEGSADHFDAHRGPIQVFISTLMATTGSPTCTLVYLLSLLASNNNLTIAFHAIYSISTILPLFIMLFRLRMTDGSLFRNSNLKTRPIPWRFVIRKYGLRCLGTSTAFFLYDFVNFPNSIMSAAIINGLVPGKNVRTVAMWQFILAIFPIPGVLLGMWLVNRIGRKWTGILGFSGYVILGFIIGGCYDSLTTPKNLPAFVVLYGLFACLGHMGPGATIGLISAESFPTAIRGLGYGVSAGFGKAGAAIGTQVFTPIQLVAGKSSTFFVAGGVGVLGVAVYWFLPEGRDVDLRELDKEFERGLEFEGVEI</sequence>
<dbReference type="EMBL" id="AYSA01000404">
    <property type="protein sequence ID" value="ESZ92224.1"/>
    <property type="molecule type" value="Genomic_DNA"/>
</dbReference>
<dbReference type="InterPro" id="IPR020846">
    <property type="entry name" value="MFS_dom"/>
</dbReference>
<feature type="transmembrane region" description="Helical" evidence="6">
    <location>
        <begin position="89"/>
        <end position="106"/>
    </location>
</feature>
<feature type="transmembrane region" description="Helical" evidence="6">
    <location>
        <begin position="335"/>
        <end position="358"/>
    </location>
</feature>
<dbReference type="InterPro" id="IPR005828">
    <property type="entry name" value="MFS_sugar_transport-like"/>
</dbReference>
<dbReference type="PROSITE" id="PS50850">
    <property type="entry name" value="MFS"/>
    <property type="match status" value="1"/>
</dbReference>
<evidence type="ECO:0000256" key="5">
    <source>
        <dbReference type="SAM" id="MobiDB-lite"/>
    </source>
</evidence>
<comment type="caution">
    <text evidence="8">The sequence shown here is derived from an EMBL/GenBank/DDBJ whole genome shotgun (WGS) entry which is preliminary data.</text>
</comment>
<gene>
    <name evidence="8" type="ORF">SBOR_7389</name>
</gene>
<feature type="transmembrane region" description="Helical" evidence="6">
    <location>
        <begin position="217"/>
        <end position="238"/>
    </location>
</feature>
<evidence type="ECO:0000256" key="6">
    <source>
        <dbReference type="SAM" id="Phobius"/>
    </source>
</evidence>
<protein>
    <recommendedName>
        <fullName evidence="7">Major facilitator superfamily (MFS) profile domain-containing protein</fullName>
    </recommendedName>
</protein>
<dbReference type="Gene3D" id="1.20.1250.20">
    <property type="entry name" value="MFS general substrate transporter like domains"/>
    <property type="match status" value="1"/>
</dbReference>
<feature type="transmembrane region" description="Helical" evidence="6">
    <location>
        <begin position="184"/>
        <end position="205"/>
    </location>
</feature>
<comment type="subcellular location">
    <subcellularLocation>
        <location evidence="1">Membrane</location>
        <topology evidence="1">Multi-pass membrane protein</topology>
    </subcellularLocation>
</comment>